<evidence type="ECO:0000256" key="10">
    <source>
        <dbReference type="RuleBase" id="RU363036"/>
    </source>
</evidence>
<comment type="similarity">
    <text evidence="1 10">Belongs to the class-I aminoacyl-tRNA synthetase family.</text>
</comment>
<dbReference type="EC" id="6.1.1.2" evidence="2 9"/>
<dbReference type="GO" id="GO:0005524">
    <property type="term" value="F:ATP binding"/>
    <property type="evidence" value="ECO:0007669"/>
    <property type="project" value="UniProtKB-KW"/>
</dbReference>
<dbReference type="InterPro" id="IPR050203">
    <property type="entry name" value="Trp-tRNA_synthetase"/>
</dbReference>
<evidence type="ECO:0000256" key="5">
    <source>
        <dbReference type="ARBA" id="ARBA00022840"/>
    </source>
</evidence>
<dbReference type="PANTHER" id="PTHR43766:SF1">
    <property type="entry name" value="TRYPTOPHAN--TRNA LIGASE, MITOCHONDRIAL"/>
    <property type="match status" value="1"/>
</dbReference>
<gene>
    <name evidence="11" type="ORF">SAMN04489760_11158</name>
</gene>
<dbReference type="NCBIfam" id="TIGR00233">
    <property type="entry name" value="trpS"/>
    <property type="match status" value="1"/>
</dbReference>
<dbReference type="FunFam" id="1.10.240.10:FF:000005">
    <property type="entry name" value="Tryptophan--tRNA ligase"/>
    <property type="match status" value="1"/>
</dbReference>
<dbReference type="Gene3D" id="1.10.240.10">
    <property type="entry name" value="Tyrosyl-Transfer RNA Synthetase"/>
    <property type="match status" value="1"/>
</dbReference>
<evidence type="ECO:0000256" key="7">
    <source>
        <dbReference type="ARBA" id="ARBA00023146"/>
    </source>
</evidence>
<dbReference type="OrthoDB" id="9801042at2"/>
<dbReference type="PRINTS" id="PR01039">
    <property type="entry name" value="TRNASYNTHTRP"/>
</dbReference>
<reference evidence="11 12" key="1">
    <citation type="submission" date="2016-10" db="EMBL/GenBank/DDBJ databases">
        <authorList>
            <person name="de Groot N.N."/>
        </authorList>
    </citation>
    <scope>NUCLEOTIDE SEQUENCE [LARGE SCALE GENOMIC DNA]</scope>
    <source>
        <strain evidence="11 12">DSM 8423</strain>
    </source>
</reference>
<dbReference type="Gene3D" id="3.40.50.620">
    <property type="entry name" value="HUPs"/>
    <property type="match status" value="1"/>
</dbReference>
<dbReference type="EMBL" id="FOBS01000011">
    <property type="protein sequence ID" value="SEM35001.1"/>
    <property type="molecule type" value="Genomic_DNA"/>
</dbReference>
<evidence type="ECO:0000256" key="3">
    <source>
        <dbReference type="ARBA" id="ARBA00022598"/>
    </source>
</evidence>
<evidence type="ECO:0000256" key="4">
    <source>
        <dbReference type="ARBA" id="ARBA00022741"/>
    </source>
</evidence>
<dbReference type="InterPro" id="IPR002305">
    <property type="entry name" value="aa-tRNA-synth_Ic"/>
</dbReference>
<keyword evidence="12" id="KW-1185">Reference proteome</keyword>
<dbReference type="AlphaFoldDB" id="A0A1H7XMM8"/>
<dbReference type="CDD" id="cd00806">
    <property type="entry name" value="TrpRS_core"/>
    <property type="match status" value="1"/>
</dbReference>
<dbReference type="Pfam" id="PF00579">
    <property type="entry name" value="tRNA-synt_1b"/>
    <property type="match status" value="1"/>
</dbReference>
<dbReference type="InterPro" id="IPR001412">
    <property type="entry name" value="aa-tRNA-synth_I_CS"/>
</dbReference>
<dbReference type="PANTHER" id="PTHR43766">
    <property type="entry name" value="TRYPTOPHAN--TRNA LIGASE, MITOCHONDRIAL"/>
    <property type="match status" value="1"/>
</dbReference>
<dbReference type="SUPFAM" id="SSF52374">
    <property type="entry name" value="Nucleotidylyl transferase"/>
    <property type="match status" value="1"/>
</dbReference>
<accession>A0A1H7XMM8</accession>
<comment type="catalytic activity">
    <reaction evidence="8">
        <text>tRNA(Trp) + L-tryptophan + ATP = L-tryptophyl-tRNA(Trp) + AMP + diphosphate + H(+)</text>
        <dbReference type="Rhea" id="RHEA:24080"/>
        <dbReference type="Rhea" id="RHEA-COMP:9671"/>
        <dbReference type="Rhea" id="RHEA-COMP:9705"/>
        <dbReference type="ChEBI" id="CHEBI:15378"/>
        <dbReference type="ChEBI" id="CHEBI:30616"/>
        <dbReference type="ChEBI" id="CHEBI:33019"/>
        <dbReference type="ChEBI" id="CHEBI:57912"/>
        <dbReference type="ChEBI" id="CHEBI:78442"/>
        <dbReference type="ChEBI" id="CHEBI:78535"/>
        <dbReference type="ChEBI" id="CHEBI:456215"/>
        <dbReference type="EC" id="6.1.1.2"/>
    </reaction>
</comment>
<dbReference type="PROSITE" id="PS00178">
    <property type="entry name" value="AA_TRNA_LIGASE_I"/>
    <property type="match status" value="1"/>
</dbReference>
<dbReference type="STRING" id="43775.SAMN04489760_11158"/>
<evidence type="ECO:0000256" key="1">
    <source>
        <dbReference type="ARBA" id="ARBA00005594"/>
    </source>
</evidence>
<dbReference type="InterPro" id="IPR002306">
    <property type="entry name" value="Trp-tRNA-ligase"/>
</dbReference>
<keyword evidence="5 10" id="KW-0067">ATP-binding</keyword>
<name>A0A1H7XMM8_9BACT</name>
<keyword evidence="4 10" id="KW-0547">Nucleotide-binding</keyword>
<keyword evidence="7 10" id="KW-0030">Aminoacyl-tRNA synthetase</keyword>
<evidence type="ECO:0000256" key="9">
    <source>
        <dbReference type="NCBIfam" id="TIGR00233"/>
    </source>
</evidence>
<dbReference type="RefSeq" id="WP_093883400.1">
    <property type="nucleotide sequence ID" value="NZ_FOBS01000011.1"/>
</dbReference>
<dbReference type="Proteomes" id="UP000198744">
    <property type="component" value="Unassembled WGS sequence"/>
</dbReference>
<keyword evidence="3 10" id="KW-0436">Ligase</keyword>
<evidence type="ECO:0000256" key="2">
    <source>
        <dbReference type="ARBA" id="ARBA00013161"/>
    </source>
</evidence>
<organism evidence="11 12">
    <name type="scientific">Syntrophus gentianae</name>
    <dbReference type="NCBI Taxonomy" id="43775"/>
    <lineage>
        <taxon>Bacteria</taxon>
        <taxon>Pseudomonadati</taxon>
        <taxon>Thermodesulfobacteriota</taxon>
        <taxon>Syntrophia</taxon>
        <taxon>Syntrophales</taxon>
        <taxon>Syntrophaceae</taxon>
        <taxon>Syntrophus</taxon>
    </lineage>
</organism>
<evidence type="ECO:0000256" key="8">
    <source>
        <dbReference type="ARBA" id="ARBA00049929"/>
    </source>
</evidence>
<proteinExistence type="inferred from homology"/>
<sequence length="329" mass="37643">MTTKRILSGMRPTGKLHLGNLHGALKNWVNLQNENNYECFYFVADWHALTSDYGDTGQILENITDMVIDWLSAGLDPQKSTLFVQSKIKEHAELFLLLSMITPLPWLERNPTYKEMKEELTNRDLSTFGFLGYPVLQAADIIIYKAHGVPVGVDQLPHVELTREIARRFNFLYREIFPIPEPLISDVPKLLGIDGRKMSKSYGNSIFISDTGDELSKKIMSMFTDPQRMRKTDPGRPEICNVFSFHQLYSEEESIKEIDVECRRAGIGCIECKKRLAARITEGLKSVHERQEYYRSHMQEVSDIIEDGNARAEKIAKATLGEVREAVKI</sequence>
<protein>
    <recommendedName>
        <fullName evidence="2 9">Tryptophan--tRNA ligase</fullName>
        <ecNumber evidence="2 9">6.1.1.2</ecNumber>
    </recommendedName>
</protein>
<evidence type="ECO:0000313" key="11">
    <source>
        <dbReference type="EMBL" id="SEM35001.1"/>
    </source>
</evidence>
<dbReference type="GO" id="GO:0004830">
    <property type="term" value="F:tryptophan-tRNA ligase activity"/>
    <property type="evidence" value="ECO:0007669"/>
    <property type="project" value="UniProtKB-UniRule"/>
</dbReference>
<evidence type="ECO:0000313" key="12">
    <source>
        <dbReference type="Proteomes" id="UP000198744"/>
    </source>
</evidence>
<evidence type="ECO:0000256" key="6">
    <source>
        <dbReference type="ARBA" id="ARBA00022917"/>
    </source>
</evidence>
<dbReference type="GO" id="GO:0005829">
    <property type="term" value="C:cytosol"/>
    <property type="evidence" value="ECO:0007669"/>
    <property type="project" value="TreeGrafter"/>
</dbReference>
<dbReference type="InterPro" id="IPR014729">
    <property type="entry name" value="Rossmann-like_a/b/a_fold"/>
</dbReference>
<dbReference type="GO" id="GO:0006436">
    <property type="term" value="P:tryptophanyl-tRNA aminoacylation"/>
    <property type="evidence" value="ECO:0007669"/>
    <property type="project" value="UniProtKB-UniRule"/>
</dbReference>
<keyword evidence="6 10" id="KW-0648">Protein biosynthesis</keyword>